<dbReference type="EMBL" id="ABCS01000079">
    <property type="protein sequence ID" value="EDM75838.1"/>
    <property type="molecule type" value="Genomic_DNA"/>
</dbReference>
<dbReference type="AlphaFoldDB" id="A6GE47"/>
<evidence type="ECO:0000313" key="2">
    <source>
        <dbReference type="Proteomes" id="UP000005801"/>
    </source>
</evidence>
<keyword evidence="2" id="KW-1185">Reference proteome</keyword>
<comment type="caution">
    <text evidence="1">The sequence shown here is derived from an EMBL/GenBank/DDBJ whole genome shotgun (WGS) entry which is preliminary data.</text>
</comment>
<proteinExistence type="predicted"/>
<sequence length="906" mass="97805">MRLNSFSPARLLALVFFLGVVLTGGRARAAEPPGEAGSGGDSLPSMSEGAFSDAGRCARSMALDNLEPDARLLLQGLLCPGGGLPRPSAAELDGALRTLVTSSDWTSKLALDATRALGSLAQDDASIRARRVLETVVSEPACSDVQRFLDDQVERALEGQLVLPPRDAIVNANRRCLAALDPADLEALDDVALLGYYGNPDDAYEAVVAEPSPAYVPPVIYESQGPDGDADDGPRGLAQLLPIPVGSAAVLFVYESGQSLPWRRDVAPGTGRDFAQIPKGDPQCLKVEFATPVDDLAWEVVVDGVSFPVDAQPEGGGAYAIGRLDLVDVPAGSHEVHFIHHGRDWGSEVVETTGTRKRCALVEADVRGLGAGYGLTRLVMDERCTERGLVPAQVRKLVERYFDDHGYELRQLDVIVEILASFSDIESNLSVDPAAENIGSNKLDASTDKQLSTFAAELMRQGVAKLLTLSVSCAEDGEDMVVVGQTIDLQRFSERQRSRAAGVDLSEILEVRTGIVEDRRSRRQGFEEVLGGLLGRPTVHIVPPPKRVDFHNDLDVQYHMQRGKQGEVQFEFGVARVERPNVCAHAEDLATLAAFDNSALRRDIDGLVQSGMVKQQLWLLDADDANLTLTTDVPFGGPGEYLVWLREVGGDAVAATCFSVDSRDAMIYGQFGGLTASRPGPLRAQQMFYFRVDLGFLYALGQRKLGRFGGQLGYTNVSYDSAAPLSWDDLSEATLGGFATNGQYHMHWTRHSFSFAGVAGFDVPLGVCGYEFPKPDKLGPTRFERRGRRCAQPFFRRFNLHGRLIVGGSFGFHDISQIPSGFGSLSTRESGSRVVSDIDFDVGLQLGLEARLTAKTAVYTFYKLLVTDVDSCCSSTSDIEASSTVGNDFGALSLVGVGVAWMRSLQ</sequence>
<gene>
    <name evidence="1" type="ORF">PPSIR1_33516</name>
</gene>
<dbReference type="STRING" id="391625.PPSIR1_33516"/>
<name>A6GE47_9BACT</name>
<dbReference type="RefSeq" id="WP_006974987.1">
    <property type="nucleotide sequence ID" value="NZ_ABCS01000079.1"/>
</dbReference>
<dbReference type="Proteomes" id="UP000005801">
    <property type="component" value="Unassembled WGS sequence"/>
</dbReference>
<accession>A6GE47</accession>
<organism evidence="1 2">
    <name type="scientific">Plesiocystis pacifica SIR-1</name>
    <dbReference type="NCBI Taxonomy" id="391625"/>
    <lineage>
        <taxon>Bacteria</taxon>
        <taxon>Pseudomonadati</taxon>
        <taxon>Myxococcota</taxon>
        <taxon>Polyangia</taxon>
        <taxon>Nannocystales</taxon>
        <taxon>Nannocystaceae</taxon>
        <taxon>Plesiocystis</taxon>
    </lineage>
</organism>
<reference evidence="1 2" key="1">
    <citation type="submission" date="2007-06" db="EMBL/GenBank/DDBJ databases">
        <authorList>
            <person name="Shimkets L."/>
            <person name="Ferriera S."/>
            <person name="Johnson J."/>
            <person name="Kravitz S."/>
            <person name="Beeson K."/>
            <person name="Sutton G."/>
            <person name="Rogers Y.-H."/>
            <person name="Friedman R."/>
            <person name="Frazier M."/>
            <person name="Venter J.C."/>
        </authorList>
    </citation>
    <scope>NUCLEOTIDE SEQUENCE [LARGE SCALE GENOMIC DNA]</scope>
    <source>
        <strain evidence="1 2">SIR-1</strain>
    </source>
</reference>
<evidence type="ECO:0000313" key="1">
    <source>
        <dbReference type="EMBL" id="EDM75838.1"/>
    </source>
</evidence>
<protein>
    <submittedName>
        <fullName evidence="1">Uncharacterized protein</fullName>
    </submittedName>
</protein>